<organism evidence="1 2">
    <name type="scientific">Stylophora pistillata</name>
    <name type="common">Smooth cauliflower coral</name>
    <dbReference type="NCBI Taxonomy" id="50429"/>
    <lineage>
        <taxon>Eukaryota</taxon>
        <taxon>Metazoa</taxon>
        <taxon>Cnidaria</taxon>
        <taxon>Anthozoa</taxon>
        <taxon>Hexacorallia</taxon>
        <taxon>Scleractinia</taxon>
        <taxon>Astrocoeniina</taxon>
        <taxon>Pocilloporidae</taxon>
        <taxon>Stylophora</taxon>
    </lineage>
</organism>
<accession>A0A2B4REP1</accession>
<dbReference type="Proteomes" id="UP000225706">
    <property type="component" value="Unassembled WGS sequence"/>
</dbReference>
<name>A0A2B4REP1_STYPI</name>
<sequence length="74" mass="8200">MLNSVYLLASFTRVLGPVQYIPSAPAHCKVLIFSHSDVALGHEKLVERLDEGSESARATQELFMVQIKAEFVPI</sequence>
<gene>
    <name evidence="1" type="ORF">AWC38_SpisGene20149</name>
</gene>
<comment type="caution">
    <text evidence="1">The sequence shown here is derived from an EMBL/GenBank/DDBJ whole genome shotgun (WGS) entry which is preliminary data.</text>
</comment>
<dbReference type="EMBL" id="LSMT01000628">
    <property type="protein sequence ID" value="PFX15626.1"/>
    <property type="molecule type" value="Genomic_DNA"/>
</dbReference>
<proteinExistence type="predicted"/>
<protein>
    <submittedName>
        <fullName evidence="1">Uncharacterized protein</fullName>
    </submittedName>
</protein>
<reference evidence="2" key="1">
    <citation type="journal article" date="2017" name="bioRxiv">
        <title>Comparative analysis of the genomes of Stylophora pistillata and Acropora digitifera provides evidence for extensive differences between species of corals.</title>
        <authorList>
            <person name="Voolstra C.R."/>
            <person name="Li Y."/>
            <person name="Liew Y.J."/>
            <person name="Baumgarten S."/>
            <person name="Zoccola D."/>
            <person name="Flot J.-F."/>
            <person name="Tambutte S."/>
            <person name="Allemand D."/>
            <person name="Aranda M."/>
        </authorList>
    </citation>
    <scope>NUCLEOTIDE SEQUENCE [LARGE SCALE GENOMIC DNA]</scope>
</reference>
<evidence type="ECO:0000313" key="2">
    <source>
        <dbReference type="Proteomes" id="UP000225706"/>
    </source>
</evidence>
<keyword evidence="2" id="KW-1185">Reference proteome</keyword>
<dbReference type="AlphaFoldDB" id="A0A2B4REP1"/>
<evidence type="ECO:0000313" key="1">
    <source>
        <dbReference type="EMBL" id="PFX15626.1"/>
    </source>
</evidence>